<dbReference type="EMBL" id="CP006629">
    <property type="protein sequence ID" value="AIB09984.1"/>
    <property type="molecule type" value="Genomic_DNA"/>
</dbReference>
<name>A0A060DHJ0_9EUKA</name>
<dbReference type="Gene3D" id="2.130.10.10">
    <property type="entry name" value="YVTN repeat-like/Quinoprotein amine dehydrogenase"/>
    <property type="match status" value="1"/>
</dbReference>
<dbReference type="InterPro" id="IPR036322">
    <property type="entry name" value="WD40_repeat_dom_sf"/>
</dbReference>
<dbReference type="SUPFAM" id="SSF50978">
    <property type="entry name" value="WD40 repeat-like"/>
    <property type="match status" value="1"/>
</dbReference>
<evidence type="ECO:0000313" key="2">
    <source>
        <dbReference type="EMBL" id="AIB09984.1"/>
    </source>
</evidence>
<accession>A0A060DHJ0</accession>
<feature type="transmembrane region" description="Helical" evidence="1">
    <location>
        <begin position="204"/>
        <end position="225"/>
    </location>
</feature>
<organism evidence="2 3">
    <name type="scientific">Lotharella oceanica</name>
    <dbReference type="NCBI Taxonomy" id="641309"/>
    <lineage>
        <taxon>Eukaryota</taxon>
        <taxon>Sar</taxon>
        <taxon>Rhizaria</taxon>
        <taxon>Cercozoa</taxon>
        <taxon>Chlorarachniophyceae</taxon>
        <taxon>Lotharella</taxon>
    </lineage>
</organism>
<dbReference type="Proteomes" id="UP000243670">
    <property type="component" value="Nucleomorph 3"/>
</dbReference>
<keyword evidence="1" id="KW-0812">Transmembrane</keyword>
<dbReference type="AlphaFoldDB" id="A0A060DHJ0"/>
<keyword evidence="1" id="KW-0472">Membrane</keyword>
<feature type="transmembrane region" description="Helical" evidence="1">
    <location>
        <begin position="245"/>
        <end position="267"/>
    </location>
</feature>
<gene>
    <name evidence="2" type="ORF">M951_chr380</name>
</gene>
<evidence type="ECO:0000256" key="1">
    <source>
        <dbReference type="SAM" id="Phobius"/>
    </source>
</evidence>
<protein>
    <submittedName>
        <fullName evidence="2">Uncharacterized protein</fullName>
    </submittedName>
</protein>
<keyword evidence="2" id="KW-0542">Nucleomorph</keyword>
<proteinExistence type="predicted"/>
<geneLocation type="nucleomorph" evidence="2"/>
<keyword evidence="1" id="KW-1133">Transmembrane helix</keyword>
<dbReference type="InterPro" id="IPR015943">
    <property type="entry name" value="WD40/YVTN_repeat-like_dom_sf"/>
</dbReference>
<evidence type="ECO:0000313" key="3">
    <source>
        <dbReference type="Proteomes" id="UP000243670"/>
    </source>
</evidence>
<reference evidence="2 3" key="1">
    <citation type="journal article" date="2014" name="BMC Genomics">
        <title>Nucleomorph and plastid genome sequences of the chlorarachniophyte Lotharella oceanica: convergent reductive evolution and frequent recombination in nucleomorph-bearing algae.</title>
        <authorList>
            <person name="Tanifuji G."/>
            <person name="Onodera N.T."/>
            <person name="Brown M.W."/>
            <person name="Curtis B.A."/>
            <person name="Roger A.J."/>
            <person name="Ka-Shu Wong G."/>
            <person name="Melkonian M."/>
            <person name="Archibald J.M."/>
        </authorList>
    </citation>
    <scope>NUCLEOTIDE SEQUENCE [LARGE SCALE GENOMIC DNA]</scope>
    <source>
        <strain evidence="2 3">CCMP622</strain>
    </source>
</reference>
<sequence>MRYKHPGLFLKPYFNDNHEICYSNYNKIYNYFILLIYNKIDIFYIVKNFKIWTLKWDNEIKSTLGISNTGEYILILLKFRFFLLFKIKSLKIIWKINLKNLSCECYQFNYNDSYLITVINKKTMIVWHLKIGYIYCTLFSKVYIKQIMFLKNNNTLITINYKSIINVWDINKKTVLIEIKIDGIIKAGYSSLNNKLIIQKKKNIILILNAIKFLFLFICFLKKNVKNFWIFDNDHINSTKQKENNIFILCMYNFSIIILKLKSYAIFKKRLKHIKSI</sequence>